<dbReference type="Proteomes" id="UP001213000">
    <property type="component" value="Unassembled WGS sequence"/>
</dbReference>
<gene>
    <name evidence="2" type="ORF">NP233_g1918</name>
</gene>
<feature type="compositionally biased region" description="Low complexity" evidence="1">
    <location>
        <begin position="115"/>
        <end position="130"/>
    </location>
</feature>
<comment type="caution">
    <text evidence="2">The sequence shown here is derived from an EMBL/GenBank/DDBJ whole genome shotgun (WGS) entry which is preliminary data.</text>
</comment>
<dbReference type="PANTHER" id="PTHR38846">
    <property type="entry name" value="C3H1-TYPE DOMAIN-CONTAINING PROTEIN"/>
    <property type="match status" value="1"/>
</dbReference>
<dbReference type="PANTHER" id="PTHR38846:SF1">
    <property type="entry name" value="C3H1-TYPE DOMAIN-CONTAINING PROTEIN"/>
    <property type="match status" value="1"/>
</dbReference>
<protein>
    <submittedName>
        <fullName evidence="2">Uncharacterized protein</fullName>
    </submittedName>
</protein>
<organism evidence="2 3">
    <name type="scientific">Leucocoprinus birnbaumii</name>
    <dbReference type="NCBI Taxonomy" id="56174"/>
    <lineage>
        <taxon>Eukaryota</taxon>
        <taxon>Fungi</taxon>
        <taxon>Dikarya</taxon>
        <taxon>Basidiomycota</taxon>
        <taxon>Agaricomycotina</taxon>
        <taxon>Agaricomycetes</taxon>
        <taxon>Agaricomycetidae</taxon>
        <taxon>Agaricales</taxon>
        <taxon>Agaricineae</taxon>
        <taxon>Agaricaceae</taxon>
        <taxon>Leucocoprinus</taxon>
    </lineage>
</organism>
<dbReference type="AlphaFoldDB" id="A0AAD5W1R0"/>
<accession>A0AAD5W1R0</accession>
<keyword evidence="3" id="KW-1185">Reference proteome</keyword>
<dbReference type="EMBL" id="JANIEX010000076">
    <property type="protein sequence ID" value="KAJ3574230.1"/>
    <property type="molecule type" value="Genomic_DNA"/>
</dbReference>
<feature type="region of interest" description="Disordered" evidence="1">
    <location>
        <begin position="95"/>
        <end position="134"/>
    </location>
</feature>
<name>A0AAD5W1R0_9AGAR</name>
<evidence type="ECO:0000256" key="1">
    <source>
        <dbReference type="SAM" id="MobiDB-lite"/>
    </source>
</evidence>
<evidence type="ECO:0000313" key="3">
    <source>
        <dbReference type="Proteomes" id="UP001213000"/>
    </source>
</evidence>
<proteinExistence type="predicted"/>
<evidence type="ECO:0000313" key="2">
    <source>
        <dbReference type="EMBL" id="KAJ3574230.1"/>
    </source>
</evidence>
<sequence length="321" mass="36417">MILESKIRVLYGNLTRRLTGRTISTDFTARIRPGASITLSGAYPRDRPAIKLTRALTDQGQNISEHIQTCSKLKDKALFQSTALSIPTTHALRKPSFTTTTHEPTLPVAVDDAQPTIPSSSDDSTTGSPSPVEPMEEFFTSFSSQFQYKPDEPAAAQMARLRKALKRIHKNKEEGEIKAILKAAQDHYKTALVRQFNKSYGTNVDDLALDAWYKLLQRCGITPLPGTAKACKKILKRKYINLVDLHDARDDPDRQVIHFKTEHQLSCYTKEEEKYFPRDHPEASSLIKFLYRDIRFPGRRPFRVRDTTIKDKTARGGRRGK</sequence>
<reference evidence="2" key="1">
    <citation type="submission" date="2022-07" db="EMBL/GenBank/DDBJ databases">
        <title>Genome Sequence of Leucocoprinus birnbaumii.</title>
        <authorList>
            <person name="Buettner E."/>
        </authorList>
    </citation>
    <scope>NUCLEOTIDE SEQUENCE</scope>
    <source>
        <strain evidence="2">VT141</strain>
    </source>
</reference>